<proteinExistence type="predicted"/>
<dbReference type="RefSeq" id="WP_193190299.1">
    <property type="nucleotide sequence ID" value="NZ_JACZFR010000012.1"/>
</dbReference>
<dbReference type="InterPro" id="IPR016181">
    <property type="entry name" value="Acyl_CoA_acyltransferase"/>
</dbReference>
<keyword evidence="2" id="KW-0808">Transferase</keyword>
<keyword evidence="2" id="KW-0012">Acyltransferase</keyword>
<name>A0ABW1YQ23_9GAMM</name>
<evidence type="ECO:0000313" key="2">
    <source>
        <dbReference type="EMBL" id="MFC6633988.1"/>
    </source>
</evidence>
<sequence length="151" mass="17384">MSLDKEFSAQWLSEAEIPLANKFYRMYKFRGKARRHDPCMVIRDGQNQIIACGCLRQLTECQLLAGVAVAPDYQGQGVARLLLSSMAGAFDDQTFTFSYSHLVAFYRSMGFVEFDKDGQPSAILDRFHTYQKQGRDIVLMRYRQYGQIENE</sequence>
<keyword evidence="3" id="KW-1185">Reference proteome</keyword>
<evidence type="ECO:0000313" key="3">
    <source>
        <dbReference type="Proteomes" id="UP001596425"/>
    </source>
</evidence>
<dbReference type="Pfam" id="PF13508">
    <property type="entry name" value="Acetyltransf_7"/>
    <property type="match status" value="1"/>
</dbReference>
<dbReference type="GO" id="GO:0016746">
    <property type="term" value="F:acyltransferase activity"/>
    <property type="evidence" value="ECO:0007669"/>
    <property type="project" value="UniProtKB-KW"/>
</dbReference>
<dbReference type="PROSITE" id="PS51186">
    <property type="entry name" value="GNAT"/>
    <property type="match status" value="1"/>
</dbReference>
<dbReference type="Gene3D" id="3.40.630.30">
    <property type="match status" value="1"/>
</dbReference>
<evidence type="ECO:0000259" key="1">
    <source>
        <dbReference type="PROSITE" id="PS51186"/>
    </source>
</evidence>
<dbReference type="InterPro" id="IPR000182">
    <property type="entry name" value="GNAT_dom"/>
</dbReference>
<dbReference type="SUPFAM" id="SSF55729">
    <property type="entry name" value="Acyl-CoA N-acyltransferases (Nat)"/>
    <property type="match status" value="1"/>
</dbReference>
<dbReference type="Proteomes" id="UP001596425">
    <property type="component" value="Unassembled WGS sequence"/>
</dbReference>
<organism evidence="2 3">
    <name type="scientific">Microbulbifer taiwanensis</name>
    <dbReference type="NCBI Taxonomy" id="986746"/>
    <lineage>
        <taxon>Bacteria</taxon>
        <taxon>Pseudomonadati</taxon>
        <taxon>Pseudomonadota</taxon>
        <taxon>Gammaproteobacteria</taxon>
        <taxon>Cellvibrionales</taxon>
        <taxon>Microbulbiferaceae</taxon>
        <taxon>Microbulbifer</taxon>
    </lineage>
</organism>
<accession>A0ABW1YQ23</accession>
<dbReference type="EMBL" id="JBHSVR010000001">
    <property type="protein sequence ID" value="MFC6633988.1"/>
    <property type="molecule type" value="Genomic_DNA"/>
</dbReference>
<dbReference type="EC" id="2.3.-.-" evidence="2"/>
<gene>
    <name evidence="2" type="ORF">ACFQBM_11870</name>
</gene>
<feature type="domain" description="N-acetyltransferase" evidence="1">
    <location>
        <begin position="1"/>
        <end position="130"/>
    </location>
</feature>
<protein>
    <submittedName>
        <fullName evidence="2">GNAT family N-acetyltransferase</fullName>
        <ecNumber evidence="2">2.3.-.-</ecNumber>
    </submittedName>
</protein>
<reference evidence="3" key="1">
    <citation type="journal article" date="2019" name="Int. J. Syst. Evol. Microbiol.">
        <title>The Global Catalogue of Microorganisms (GCM) 10K type strain sequencing project: providing services to taxonomists for standard genome sequencing and annotation.</title>
        <authorList>
            <consortium name="The Broad Institute Genomics Platform"/>
            <consortium name="The Broad Institute Genome Sequencing Center for Infectious Disease"/>
            <person name="Wu L."/>
            <person name="Ma J."/>
        </authorList>
    </citation>
    <scope>NUCLEOTIDE SEQUENCE [LARGE SCALE GENOMIC DNA]</scope>
    <source>
        <strain evidence="3">CGMCC 1.13718</strain>
    </source>
</reference>
<comment type="caution">
    <text evidence="2">The sequence shown here is derived from an EMBL/GenBank/DDBJ whole genome shotgun (WGS) entry which is preliminary data.</text>
</comment>